<accession>A0A485L7K3</accession>
<dbReference type="OrthoDB" id="823504at2759"/>
<dbReference type="Proteomes" id="UP000332933">
    <property type="component" value="Unassembled WGS sequence"/>
</dbReference>
<gene>
    <name evidence="2" type="primary">Aste57867_16532</name>
    <name evidence="1" type="ORF">As57867_016475</name>
    <name evidence="2" type="ORF">ASTE57867_16532</name>
</gene>
<keyword evidence="3" id="KW-1185">Reference proteome</keyword>
<dbReference type="PANTHER" id="PTHR46586">
    <property type="entry name" value="ANKYRIN REPEAT-CONTAINING PROTEIN"/>
    <property type="match status" value="1"/>
</dbReference>
<proteinExistence type="predicted"/>
<dbReference type="InterPro" id="IPR002110">
    <property type="entry name" value="Ankyrin_rpt"/>
</dbReference>
<evidence type="ECO:0000313" key="1">
    <source>
        <dbReference type="EMBL" id="KAF0692386.1"/>
    </source>
</evidence>
<protein>
    <submittedName>
        <fullName evidence="2">Aste57867_16532 protein</fullName>
    </submittedName>
</protein>
<dbReference type="InterPro" id="IPR052050">
    <property type="entry name" value="SecEffector_AnkRepeat"/>
</dbReference>
<dbReference type="EMBL" id="CAADRA010005914">
    <property type="protein sequence ID" value="VFT93306.1"/>
    <property type="molecule type" value="Genomic_DNA"/>
</dbReference>
<evidence type="ECO:0000313" key="3">
    <source>
        <dbReference type="Proteomes" id="UP000332933"/>
    </source>
</evidence>
<organism evidence="2 3">
    <name type="scientific">Aphanomyces stellatus</name>
    <dbReference type="NCBI Taxonomy" id="120398"/>
    <lineage>
        <taxon>Eukaryota</taxon>
        <taxon>Sar</taxon>
        <taxon>Stramenopiles</taxon>
        <taxon>Oomycota</taxon>
        <taxon>Saprolegniomycetes</taxon>
        <taxon>Saprolegniales</taxon>
        <taxon>Verrucalvaceae</taxon>
        <taxon>Aphanomyces</taxon>
    </lineage>
</organism>
<dbReference type="AlphaFoldDB" id="A0A485L7K3"/>
<reference evidence="2 3" key="1">
    <citation type="submission" date="2019-03" db="EMBL/GenBank/DDBJ databases">
        <authorList>
            <person name="Gaulin E."/>
            <person name="Dumas B."/>
        </authorList>
    </citation>
    <scope>NUCLEOTIDE SEQUENCE [LARGE SCALE GENOMIC DNA]</scope>
    <source>
        <strain evidence="2">CBS 568.67</strain>
    </source>
</reference>
<dbReference type="Gene3D" id="1.25.40.20">
    <property type="entry name" value="Ankyrin repeat-containing domain"/>
    <property type="match status" value="3"/>
</dbReference>
<dbReference type="InterPro" id="IPR036770">
    <property type="entry name" value="Ankyrin_rpt-contain_sf"/>
</dbReference>
<dbReference type="PANTHER" id="PTHR46586:SF3">
    <property type="entry name" value="ANKYRIN REPEAT-CONTAINING PROTEIN"/>
    <property type="match status" value="1"/>
</dbReference>
<dbReference type="EMBL" id="VJMH01005893">
    <property type="protein sequence ID" value="KAF0692386.1"/>
    <property type="molecule type" value="Genomic_DNA"/>
</dbReference>
<dbReference type="Pfam" id="PF12796">
    <property type="entry name" value="Ank_2"/>
    <property type="match status" value="1"/>
</dbReference>
<evidence type="ECO:0000313" key="2">
    <source>
        <dbReference type="EMBL" id="VFT93306.1"/>
    </source>
</evidence>
<sequence length="361" mass="39854">MHAACDVLLHHDVLPLITTFQHGLLPDILAFWKTYTYGADFWASLDLPVHAINRRVLGDVRDARYQLLVLVAANKLPLVRQLLRCRPSYLAQPGAPHVIDVAAAFGRLDMVQYFHTTFGGGVETLCSTQAMDLAAKHGFPDVVQYLHVHRTEGCTDAAMIGAATHGHLDIVRFLHEHRSDASTPRHFAIDFASTNGHLHVVEYLHAVRQEGGSTWALDTAAGAGHFDVVKFLHAHHKAGCTVAAMDTAAANGHLPIVQYLHRHRHEGCTTRAMDSAAKNNHLRVVEFLHTHRREGCTEKALHMAAQNGHTKMVEFLTRHRRRESNLVDAAVVAKRQGHGDCVALIHRAAMGSTCYGVNVLC</sequence>
<dbReference type="Pfam" id="PF13637">
    <property type="entry name" value="Ank_4"/>
    <property type="match status" value="2"/>
</dbReference>
<name>A0A485L7K3_9STRA</name>
<reference evidence="1" key="2">
    <citation type="submission" date="2019-06" db="EMBL/GenBank/DDBJ databases">
        <title>Genomics analysis of Aphanomyces spp. identifies a new class of oomycete effector associated with host adaptation.</title>
        <authorList>
            <person name="Gaulin E."/>
        </authorList>
    </citation>
    <scope>NUCLEOTIDE SEQUENCE</scope>
    <source>
        <strain evidence="1">CBS 578.67</strain>
    </source>
</reference>
<dbReference type="SUPFAM" id="SSF48403">
    <property type="entry name" value="Ankyrin repeat"/>
    <property type="match status" value="1"/>
</dbReference>